<name>A0ABP0SRA1_9DINO</name>
<reference evidence="1 2" key="1">
    <citation type="submission" date="2024-02" db="EMBL/GenBank/DDBJ databases">
        <authorList>
            <person name="Chen Y."/>
            <person name="Shah S."/>
            <person name="Dougan E. K."/>
            <person name="Thang M."/>
            <person name="Chan C."/>
        </authorList>
    </citation>
    <scope>NUCLEOTIDE SEQUENCE [LARGE SCALE GENOMIC DNA]</scope>
</reference>
<protein>
    <submittedName>
        <fullName evidence="1">RRM domain-containing protein</fullName>
    </submittedName>
</protein>
<evidence type="ECO:0000313" key="1">
    <source>
        <dbReference type="EMBL" id="CAK9114809.1"/>
    </source>
</evidence>
<comment type="caution">
    <text evidence="1">The sequence shown here is derived from an EMBL/GenBank/DDBJ whole genome shotgun (WGS) entry which is preliminary data.</text>
</comment>
<gene>
    <name evidence="1" type="ORF">SCF082_LOCUS53166</name>
</gene>
<proteinExistence type="predicted"/>
<accession>A0ABP0SRA1</accession>
<sequence>MSTSFSGVGCAESAVMSLAKASERFLKKKGISSVGHVKLESACEIDTKCQKVLKSTYGHCVFQDITKLDIEKKEENLASYNATTDYEFPDLNQYASNDRGRGETKDCSLPTLTTTSGKIFSKAV</sequence>
<dbReference type="Proteomes" id="UP001642464">
    <property type="component" value="Unassembled WGS sequence"/>
</dbReference>
<evidence type="ECO:0000313" key="2">
    <source>
        <dbReference type="Proteomes" id="UP001642464"/>
    </source>
</evidence>
<organism evidence="1 2">
    <name type="scientific">Durusdinium trenchii</name>
    <dbReference type="NCBI Taxonomy" id="1381693"/>
    <lineage>
        <taxon>Eukaryota</taxon>
        <taxon>Sar</taxon>
        <taxon>Alveolata</taxon>
        <taxon>Dinophyceae</taxon>
        <taxon>Suessiales</taxon>
        <taxon>Symbiodiniaceae</taxon>
        <taxon>Durusdinium</taxon>
    </lineage>
</organism>
<dbReference type="EMBL" id="CAXAMM010044461">
    <property type="protein sequence ID" value="CAK9114809.1"/>
    <property type="molecule type" value="Genomic_DNA"/>
</dbReference>
<keyword evidence="2" id="KW-1185">Reference proteome</keyword>